<accession>M3A522</accession>
<dbReference type="GO" id="GO:0000150">
    <property type="term" value="F:DNA strand exchange activity"/>
    <property type="evidence" value="ECO:0007669"/>
    <property type="project" value="InterPro"/>
</dbReference>
<dbReference type="Pfam" id="PF00239">
    <property type="entry name" value="Resolvase"/>
    <property type="match status" value="1"/>
</dbReference>
<dbReference type="EMBL" id="AONQ01000145">
    <property type="protein sequence ID" value="EME67559.1"/>
    <property type="molecule type" value="Genomic_DNA"/>
</dbReference>
<dbReference type="SMART" id="SM00857">
    <property type="entry name" value="Resolvase"/>
    <property type="match status" value="1"/>
</dbReference>
<keyword evidence="8" id="KW-1185">Reference proteome</keyword>
<dbReference type="PANTHER" id="PTHR30461">
    <property type="entry name" value="DNA-INVERTASE FROM LAMBDOID PROPHAGE"/>
    <property type="match status" value="1"/>
</dbReference>
<evidence type="ECO:0000256" key="1">
    <source>
        <dbReference type="ARBA" id="ARBA00022908"/>
    </source>
</evidence>
<evidence type="ECO:0000313" key="7">
    <source>
        <dbReference type="EMBL" id="EME67559.1"/>
    </source>
</evidence>
<evidence type="ECO:0000256" key="4">
    <source>
        <dbReference type="PIRSR" id="PIRSR606118-50"/>
    </source>
</evidence>
<organism evidence="7 8">
    <name type="scientific">Paramagnetospirillum caucaseum</name>
    <dbReference type="NCBI Taxonomy" id="1244869"/>
    <lineage>
        <taxon>Bacteria</taxon>
        <taxon>Pseudomonadati</taxon>
        <taxon>Pseudomonadota</taxon>
        <taxon>Alphaproteobacteria</taxon>
        <taxon>Rhodospirillales</taxon>
        <taxon>Magnetospirillaceae</taxon>
        <taxon>Paramagnetospirillum</taxon>
    </lineage>
</organism>
<keyword evidence="3" id="KW-0233">DNA recombination</keyword>
<dbReference type="PROSITE" id="PS00397">
    <property type="entry name" value="RECOMBINASES_1"/>
    <property type="match status" value="1"/>
</dbReference>
<feature type="active site" description="O-(5'-phospho-DNA)-serine intermediate" evidence="4 5">
    <location>
        <position position="21"/>
    </location>
</feature>
<dbReference type="CDD" id="cd03768">
    <property type="entry name" value="SR_ResInv"/>
    <property type="match status" value="1"/>
</dbReference>
<dbReference type="InterPro" id="IPR050639">
    <property type="entry name" value="SSR_resolvase"/>
</dbReference>
<evidence type="ECO:0000256" key="5">
    <source>
        <dbReference type="PROSITE-ProRule" id="PRU10137"/>
    </source>
</evidence>
<dbReference type="InterPro" id="IPR006118">
    <property type="entry name" value="Recombinase_CS"/>
</dbReference>
<feature type="domain" description="Resolvase/invertase-type recombinase catalytic" evidence="6">
    <location>
        <begin position="13"/>
        <end position="157"/>
    </location>
</feature>
<comment type="caution">
    <text evidence="7">The sequence shown here is derived from an EMBL/GenBank/DDBJ whole genome shotgun (WGS) entry which is preliminary data.</text>
</comment>
<evidence type="ECO:0000259" key="6">
    <source>
        <dbReference type="PROSITE" id="PS51736"/>
    </source>
</evidence>
<dbReference type="InterPro" id="IPR036162">
    <property type="entry name" value="Resolvase-like_N_sf"/>
</dbReference>
<dbReference type="PATRIC" id="fig|1244869.3.peg.4463"/>
<dbReference type="InterPro" id="IPR006119">
    <property type="entry name" value="Resolv_N"/>
</dbReference>
<protein>
    <submittedName>
        <fullName evidence="7">Resolvase</fullName>
    </submittedName>
</protein>
<dbReference type="STRING" id="1244869.H261_22888"/>
<keyword evidence="2" id="KW-0238">DNA-binding</keyword>
<dbReference type="Proteomes" id="UP000011744">
    <property type="component" value="Unassembled WGS sequence"/>
</dbReference>
<dbReference type="AlphaFoldDB" id="M3A522"/>
<dbReference type="eggNOG" id="COG1961">
    <property type="taxonomic scope" value="Bacteria"/>
</dbReference>
<dbReference type="SUPFAM" id="SSF53041">
    <property type="entry name" value="Resolvase-like"/>
    <property type="match status" value="1"/>
</dbReference>
<evidence type="ECO:0000256" key="3">
    <source>
        <dbReference type="ARBA" id="ARBA00023172"/>
    </source>
</evidence>
<dbReference type="Gene3D" id="3.40.50.1390">
    <property type="entry name" value="Resolvase, N-terminal catalytic domain"/>
    <property type="match status" value="1"/>
</dbReference>
<dbReference type="GO" id="GO:0015074">
    <property type="term" value="P:DNA integration"/>
    <property type="evidence" value="ECO:0007669"/>
    <property type="project" value="UniProtKB-KW"/>
</dbReference>
<evidence type="ECO:0000256" key="2">
    <source>
        <dbReference type="ARBA" id="ARBA00023125"/>
    </source>
</evidence>
<sequence>MYSLEIATVKAMRVAFYVRVSTSDQTVENQLADLQMTAERLKWDVVAVYRDDGISGAKGREKRPGYDAMLKAITRGEIQMVAAWSVDRIGRSLHDLVNFMQELRDRGVDLYLHKQSLDTSSTTGRAMFGMLSIFSEMERSILSERVRTSLNRLKSEGRKLGRPPTNPAKVERAKELLAAGTGIRETARKVKISTGLVQRLKKELGADAIGQTPS</sequence>
<evidence type="ECO:0000313" key="8">
    <source>
        <dbReference type="Proteomes" id="UP000011744"/>
    </source>
</evidence>
<dbReference type="PANTHER" id="PTHR30461:SF2">
    <property type="entry name" value="SERINE RECOMBINASE PINE-RELATED"/>
    <property type="match status" value="1"/>
</dbReference>
<dbReference type="PROSITE" id="PS51736">
    <property type="entry name" value="RECOMBINASES_3"/>
    <property type="match status" value="1"/>
</dbReference>
<gene>
    <name evidence="7" type="ORF">H261_22888</name>
</gene>
<dbReference type="GO" id="GO:0003677">
    <property type="term" value="F:DNA binding"/>
    <property type="evidence" value="ECO:0007669"/>
    <property type="project" value="UniProtKB-KW"/>
</dbReference>
<name>M3A522_9PROT</name>
<proteinExistence type="predicted"/>
<reference evidence="7 8" key="1">
    <citation type="journal article" date="2014" name="Genome Announc.">
        <title>Draft Genome Sequence of Magnetospirillum sp. Strain SO-1, a Freshwater Magnetotactic Bacterium Isolated from the Ol'khovka River, Russia.</title>
        <authorList>
            <person name="Grouzdev D.S."/>
            <person name="Dziuba M.V."/>
            <person name="Sukhacheva M.S."/>
            <person name="Mardanov A.V."/>
            <person name="Beletskiy A.V."/>
            <person name="Kuznetsov B.B."/>
            <person name="Skryabin K.G."/>
        </authorList>
    </citation>
    <scope>NUCLEOTIDE SEQUENCE [LARGE SCALE GENOMIC DNA]</scope>
    <source>
        <strain evidence="7 8">SO-1</strain>
    </source>
</reference>
<keyword evidence="1" id="KW-0229">DNA integration</keyword>